<dbReference type="Proteomes" id="UP000233551">
    <property type="component" value="Unassembled WGS sequence"/>
</dbReference>
<dbReference type="Gene3D" id="1.20.1250.20">
    <property type="entry name" value="MFS general substrate transporter like domains"/>
    <property type="match status" value="1"/>
</dbReference>
<evidence type="ECO:0000313" key="2">
    <source>
        <dbReference type="EMBL" id="PKI67418.1"/>
    </source>
</evidence>
<keyword evidence="1" id="KW-0812">Transmembrane</keyword>
<dbReference type="AlphaFoldDB" id="A0A2I0KG11"/>
<accession>A0A2I0KG11</accession>
<evidence type="ECO:0000313" key="3">
    <source>
        <dbReference type="Proteomes" id="UP000233551"/>
    </source>
</evidence>
<keyword evidence="3" id="KW-1185">Reference proteome</keyword>
<sequence>MAMWEKERYSSSADFKTLNSTLVDTVNLFVNREETKDGSLNWRGRPAIKGHTSGWSCRIMSLLNQGRITIAFSKSSQYVQWQLEAFLSDSYMGRFNSCVIFQVVSTTGLLAASLCTYLFFLKPQWCGKVRGLCKTHSPIEVELFCISIYLVARVWSP</sequence>
<name>A0A2I0KG11_PUNGR</name>
<dbReference type="EMBL" id="PGOL01000604">
    <property type="protein sequence ID" value="PKI67418.1"/>
    <property type="molecule type" value="Genomic_DNA"/>
</dbReference>
<organism evidence="2 3">
    <name type="scientific">Punica granatum</name>
    <name type="common">Pomegranate</name>
    <dbReference type="NCBI Taxonomy" id="22663"/>
    <lineage>
        <taxon>Eukaryota</taxon>
        <taxon>Viridiplantae</taxon>
        <taxon>Streptophyta</taxon>
        <taxon>Embryophyta</taxon>
        <taxon>Tracheophyta</taxon>
        <taxon>Spermatophyta</taxon>
        <taxon>Magnoliopsida</taxon>
        <taxon>eudicotyledons</taxon>
        <taxon>Gunneridae</taxon>
        <taxon>Pentapetalae</taxon>
        <taxon>rosids</taxon>
        <taxon>malvids</taxon>
        <taxon>Myrtales</taxon>
        <taxon>Lythraceae</taxon>
        <taxon>Punica</taxon>
    </lineage>
</organism>
<keyword evidence="1" id="KW-0472">Membrane</keyword>
<evidence type="ECO:0000256" key="1">
    <source>
        <dbReference type="SAM" id="Phobius"/>
    </source>
</evidence>
<dbReference type="STRING" id="22663.A0A2I0KG11"/>
<keyword evidence="1" id="KW-1133">Transmembrane helix</keyword>
<proteinExistence type="predicted"/>
<feature type="transmembrane region" description="Helical" evidence="1">
    <location>
        <begin position="99"/>
        <end position="120"/>
    </location>
</feature>
<protein>
    <submittedName>
        <fullName evidence="2">Uncharacterized protein</fullName>
    </submittedName>
</protein>
<comment type="caution">
    <text evidence="2">The sequence shown here is derived from an EMBL/GenBank/DDBJ whole genome shotgun (WGS) entry which is preliminary data.</text>
</comment>
<gene>
    <name evidence="2" type="ORF">CRG98_012203</name>
</gene>
<dbReference type="InterPro" id="IPR036259">
    <property type="entry name" value="MFS_trans_sf"/>
</dbReference>
<reference evidence="2 3" key="1">
    <citation type="submission" date="2017-11" db="EMBL/GenBank/DDBJ databases">
        <title>De-novo sequencing of pomegranate (Punica granatum L.) genome.</title>
        <authorList>
            <person name="Akparov Z."/>
            <person name="Amiraslanov A."/>
            <person name="Hajiyeva S."/>
            <person name="Abbasov M."/>
            <person name="Kaur K."/>
            <person name="Hamwieh A."/>
            <person name="Solovyev V."/>
            <person name="Salamov A."/>
            <person name="Braich B."/>
            <person name="Kosarev P."/>
            <person name="Mahmoud A."/>
            <person name="Hajiyev E."/>
            <person name="Babayeva S."/>
            <person name="Izzatullayeva V."/>
            <person name="Mammadov A."/>
            <person name="Mammadov A."/>
            <person name="Sharifova S."/>
            <person name="Ojaghi J."/>
            <person name="Eynullazada K."/>
            <person name="Bayramov B."/>
            <person name="Abdulazimova A."/>
            <person name="Shahmuradov I."/>
        </authorList>
    </citation>
    <scope>NUCLEOTIDE SEQUENCE [LARGE SCALE GENOMIC DNA]</scope>
    <source>
        <strain evidence="3">cv. AG2017</strain>
        <tissue evidence="2">Leaf</tissue>
    </source>
</reference>